<keyword evidence="2 6" id="KW-0812">Transmembrane</keyword>
<dbReference type="InterPro" id="IPR049326">
    <property type="entry name" value="Rhodopsin_dom_fungi"/>
</dbReference>
<feature type="transmembrane region" description="Helical" evidence="6">
    <location>
        <begin position="208"/>
        <end position="232"/>
    </location>
</feature>
<feature type="domain" description="Rhodopsin" evidence="7">
    <location>
        <begin position="27"/>
        <end position="275"/>
    </location>
</feature>
<proteinExistence type="inferred from homology"/>
<dbReference type="InterPro" id="IPR052337">
    <property type="entry name" value="SAT4-like"/>
</dbReference>
<dbReference type="Pfam" id="PF20684">
    <property type="entry name" value="Fung_rhodopsin"/>
    <property type="match status" value="1"/>
</dbReference>
<keyword evidence="4 6" id="KW-0472">Membrane</keyword>
<name>A0A8H3EU63_9LECA</name>
<comment type="similarity">
    <text evidence="5">Belongs to the SAT4 family.</text>
</comment>
<evidence type="ECO:0000256" key="6">
    <source>
        <dbReference type="SAM" id="Phobius"/>
    </source>
</evidence>
<comment type="subcellular location">
    <subcellularLocation>
        <location evidence="1">Membrane</location>
        <topology evidence="1">Multi-pass membrane protein</topology>
    </subcellularLocation>
</comment>
<evidence type="ECO:0000256" key="1">
    <source>
        <dbReference type="ARBA" id="ARBA00004141"/>
    </source>
</evidence>
<dbReference type="Proteomes" id="UP000664534">
    <property type="component" value="Unassembled WGS sequence"/>
</dbReference>
<keyword evidence="3 6" id="KW-1133">Transmembrane helix</keyword>
<dbReference type="AlphaFoldDB" id="A0A8H3EU63"/>
<evidence type="ECO:0000313" key="8">
    <source>
        <dbReference type="EMBL" id="CAF9908946.1"/>
    </source>
</evidence>
<dbReference type="EMBL" id="CAJPDT010000005">
    <property type="protein sequence ID" value="CAF9908946.1"/>
    <property type="molecule type" value="Genomic_DNA"/>
</dbReference>
<keyword evidence="9" id="KW-1185">Reference proteome</keyword>
<accession>A0A8H3EU63</accession>
<feature type="transmembrane region" description="Helical" evidence="6">
    <location>
        <begin position="128"/>
        <end position="149"/>
    </location>
</feature>
<dbReference type="PANTHER" id="PTHR33048:SF134">
    <property type="entry name" value="INTEGRAL MEMBRANE PROTEIN"/>
    <property type="match status" value="1"/>
</dbReference>
<evidence type="ECO:0000313" key="9">
    <source>
        <dbReference type="Proteomes" id="UP000664534"/>
    </source>
</evidence>
<evidence type="ECO:0000256" key="5">
    <source>
        <dbReference type="ARBA" id="ARBA00038359"/>
    </source>
</evidence>
<reference evidence="8" key="1">
    <citation type="submission" date="2021-03" db="EMBL/GenBank/DDBJ databases">
        <authorList>
            <person name="Tagirdzhanova G."/>
        </authorList>
    </citation>
    <scope>NUCLEOTIDE SEQUENCE</scope>
</reference>
<feature type="transmembrane region" description="Helical" evidence="6">
    <location>
        <begin position="95"/>
        <end position="116"/>
    </location>
</feature>
<dbReference type="PANTHER" id="PTHR33048">
    <property type="entry name" value="PTH11-LIKE INTEGRAL MEMBRANE PROTEIN (AFU_ORTHOLOGUE AFUA_5G11245)"/>
    <property type="match status" value="1"/>
</dbReference>
<dbReference type="GO" id="GO:0016020">
    <property type="term" value="C:membrane"/>
    <property type="evidence" value="ECO:0007669"/>
    <property type="project" value="UniProtKB-SubCell"/>
</dbReference>
<feature type="transmembrane region" description="Helical" evidence="6">
    <location>
        <begin position="45"/>
        <end position="66"/>
    </location>
</feature>
<evidence type="ECO:0000256" key="4">
    <source>
        <dbReference type="ARBA" id="ARBA00023136"/>
    </source>
</evidence>
<evidence type="ECO:0000256" key="3">
    <source>
        <dbReference type="ARBA" id="ARBA00022989"/>
    </source>
</evidence>
<organism evidence="8 9">
    <name type="scientific">Imshaugia aleurites</name>
    <dbReference type="NCBI Taxonomy" id="172621"/>
    <lineage>
        <taxon>Eukaryota</taxon>
        <taxon>Fungi</taxon>
        <taxon>Dikarya</taxon>
        <taxon>Ascomycota</taxon>
        <taxon>Pezizomycotina</taxon>
        <taxon>Lecanoromycetes</taxon>
        <taxon>OSLEUM clade</taxon>
        <taxon>Lecanoromycetidae</taxon>
        <taxon>Lecanorales</taxon>
        <taxon>Lecanorineae</taxon>
        <taxon>Parmeliaceae</taxon>
        <taxon>Imshaugia</taxon>
    </lineage>
</organism>
<feature type="transmembrane region" description="Helical" evidence="6">
    <location>
        <begin position="252"/>
        <end position="276"/>
    </location>
</feature>
<evidence type="ECO:0000256" key="2">
    <source>
        <dbReference type="ARBA" id="ARBA00022692"/>
    </source>
</evidence>
<protein>
    <recommendedName>
        <fullName evidence="7">Rhodopsin domain-containing protein</fullName>
    </recommendedName>
</protein>
<comment type="caution">
    <text evidence="8">The sequence shown here is derived from an EMBL/GenBank/DDBJ whole genome shotgun (WGS) entry which is preliminary data.</text>
</comment>
<evidence type="ECO:0000259" key="7">
    <source>
        <dbReference type="Pfam" id="PF20684"/>
    </source>
</evidence>
<gene>
    <name evidence="8" type="ORF">IMSHALPRED_007544</name>
</gene>
<dbReference type="OrthoDB" id="5391602at2759"/>
<sequence>MAIKESKAKVITLSVVLPAFATTLCLLRLRARSSRKHPLKEDDYFILLSLILAWAEGITLILGACVGNYGQHTAVGPGGKIPDNFVTFEDRHTEYAIQVIETLTFGAIKLSVLFFYRRLFVGRPFNFLSWGLIATVLSWSIGFFFATVFECHPISAAWGTREQLYTECVKTHVKLDAFVISDPALDAIILALPMPFVWQLRLPMRRKLALTGVFLLGALSIGAGVTRCVFLFAATTKAHTDPDVAYLILPTLYWSIIEASLNIVAACLPTLGPLVADFSVQSAVRSVRSAISLHSIRSRGSSISKHSNGSGTAKPRHTQLEADSISSATAMHPAFGLDTYPPNAVETQAFAETEFQERNDATHFPKNRIMLENAVEGHCGYV</sequence>